<feature type="domain" description="Calcineurin-like phosphoesterase" evidence="1">
    <location>
        <begin position="1"/>
        <end position="214"/>
    </location>
</feature>
<dbReference type="OrthoDB" id="9807890at2"/>
<accession>A0A1W1WTA6</accession>
<proteinExistence type="predicted"/>
<dbReference type="InterPro" id="IPR004843">
    <property type="entry name" value="Calcineurin-like_PHP"/>
</dbReference>
<dbReference type="InterPro" id="IPR029052">
    <property type="entry name" value="Metallo-depent_PP-like"/>
</dbReference>
<dbReference type="InterPro" id="IPR050126">
    <property type="entry name" value="Ap4A_hydrolase"/>
</dbReference>
<dbReference type="EMBL" id="FWWZ01000001">
    <property type="protein sequence ID" value="SMC08973.1"/>
    <property type="molecule type" value="Genomic_DNA"/>
</dbReference>
<dbReference type="RefSeq" id="WP_084275229.1">
    <property type="nucleotide sequence ID" value="NZ_AP026671.1"/>
</dbReference>
<dbReference type="AlphaFoldDB" id="A0A1W1WTA6"/>
<dbReference type="PANTHER" id="PTHR42850">
    <property type="entry name" value="METALLOPHOSPHOESTERASE"/>
    <property type="match status" value="1"/>
</dbReference>
<sequence length="245" mass="28359">MRVIIYGDIHGCLNELKLLRKKIGVTKEDIEVSVGDFIGKGQYSKETLCYLQEHSIKAIRGNHEDKFLRYYYHEQRFLTQGIANPMQLSAKEQEIYKSLDKEDFVFLQSLPLFLQFNALTVIHGGILPSTNLAKLDKKSAAQVMRVRYLDVHGRFVALDDADPHIHFWWSELYDGRYGYVVYGHQPFLYPRVDRWSFGIDTGAVYGNRLTAIVFADAKTPFCYELFDVPSQTYAKKSKPWIVSDL</sequence>
<dbReference type="Pfam" id="PF00149">
    <property type="entry name" value="Metallophos"/>
    <property type="match status" value="1"/>
</dbReference>
<gene>
    <name evidence="2" type="ORF">SAMN05660197_0765</name>
</gene>
<protein>
    <submittedName>
        <fullName evidence="2">Calcineurin-like phosphoesterase</fullName>
    </submittedName>
</protein>
<dbReference type="PRINTS" id="PR00114">
    <property type="entry name" value="STPHPHTASE"/>
</dbReference>
<dbReference type="Proteomes" id="UP000192602">
    <property type="component" value="Unassembled WGS sequence"/>
</dbReference>
<dbReference type="SUPFAM" id="SSF56300">
    <property type="entry name" value="Metallo-dependent phosphatases"/>
    <property type="match status" value="1"/>
</dbReference>
<dbReference type="PANTHER" id="PTHR42850:SF4">
    <property type="entry name" value="ZINC-DEPENDENT ENDOPOLYPHOSPHATASE"/>
    <property type="match status" value="1"/>
</dbReference>
<dbReference type="STRING" id="1069081.SAMN05660197_0765"/>
<dbReference type="Gene3D" id="3.60.21.10">
    <property type="match status" value="1"/>
</dbReference>
<evidence type="ECO:0000313" key="2">
    <source>
        <dbReference type="EMBL" id="SMC08973.1"/>
    </source>
</evidence>
<dbReference type="GO" id="GO:0016791">
    <property type="term" value="F:phosphatase activity"/>
    <property type="evidence" value="ECO:0007669"/>
    <property type="project" value="TreeGrafter"/>
</dbReference>
<evidence type="ECO:0000313" key="3">
    <source>
        <dbReference type="Proteomes" id="UP000192602"/>
    </source>
</evidence>
<reference evidence="3" key="1">
    <citation type="submission" date="2017-04" db="EMBL/GenBank/DDBJ databases">
        <authorList>
            <person name="Varghese N."/>
            <person name="Submissions S."/>
        </authorList>
    </citation>
    <scope>NUCLEOTIDE SEQUENCE [LARGE SCALE GENOMIC DNA]</scope>
    <source>
        <strain evidence="3">DSM 16512</strain>
    </source>
</reference>
<name>A0A1W1WTA6_9BACT</name>
<keyword evidence="3" id="KW-1185">Reference proteome</keyword>
<dbReference type="InterPro" id="IPR006186">
    <property type="entry name" value="Ser/Thr-sp_prot-phosphatase"/>
</dbReference>
<organism evidence="2 3">
    <name type="scientific">Nitratiruptor tergarcus DSM 16512</name>
    <dbReference type="NCBI Taxonomy" id="1069081"/>
    <lineage>
        <taxon>Bacteria</taxon>
        <taxon>Pseudomonadati</taxon>
        <taxon>Campylobacterota</taxon>
        <taxon>Epsilonproteobacteria</taxon>
        <taxon>Nautiliales</taxon>
        <taxon>Nitratiruptoraceae</taxon>
        <taxon>Nitratiruptor</taxon>
    </lineage>
</organism>
<dbReference type="GO" id="GO:0005737">
    <property type="term" value="C:cytoplasm"/>
    <property type="evidence" value="ECO:0007669"/>
    <property type="project" value="TreeGrafter"/>
</dbReference>
<evidence type="ECO:0000259" key="1">
    <source>
        <dbReference type="Pfam" id="PF00149"/>
    </source>
</evidence>